<dbReference type="Gene3D" id="3.90.640.20">
    <property type="entry name" value="Heat-shock cognate protein, ATPase"/>
    <property type="match status" value="1"/>
</dbReference>
<feature type="domain" description="DUF3298" evidence="2">
    <location>
        <begin position="513"/>
        <end position="590"/>
    </location>
</feature>
<evidence type="ECO:0000259" key="2">
    <source>
        <dbReference type="Pfam" id="PF11738"/>
    </source>
</evidence>
<dbReference type="Gene3D" id="3.30.565.40">
    <property type="entry name" value="Fervidobacterium nodosum Rt17-B1 like"/>
    <property type="match status" value="1"/>
</dbReference>
<dbReference type="InterPro" id="IPR032774">
    <property type="entry name" value="WG_beta_rep"/>
</dbReference>
<evidence type="ECO:0000313" key="3">
    <source>
        <dbReference type="EMBL" id="SHI10701.1"/>
    </source>
</evidence>
<dbReference type="RefSeq" id="WP_072744804.1">
    <property type="nucleotide sequence ID" value="NZ_FQXR01000011.1"/>
</dbReference>
<sequence length="613" mass="70023">MRKKNTLLLTLLILSMILVSCGNENKGSKSEISLYPAYEKDQNQKLWGYIDANGDFKIEPKFQFAGNFDENGLAKIYDEEKMGLVNENCETIVPPIYDAISDLNEDVMSAVQGNNYSILDKSGNILFSSSDYLFLGISSEGYISAAKKAGDDVKMGYIDKNGKELIEPKYNIAYDFKNGRALVRNAEDKYAIIDNTGKVIKELKYENVSPAEDNETFIFTDEKNLYGYLDKNGDVFIKPKFTNAYHYEDKMAIVSVEDTSKNIGKWGVIDKKGEYLIKPKYTSIAYLGGGLFSVSKDEIEGSEMYVKKAIVNQNGKQLTGFEYYNIGGNKDKKIDNGYISVSDGKYTFLLDKKGKQVSKFPKIEGVGEVSLKGDVIASVIDDRIAYYDFKGKPIWEEDNTYKLKGEAVVVEKKYVPDIGVKIYYPEIQGLKDRKVEKSINEELYKLFVTETMKGLKKNKEKTTLNLQYNVRRSNDLLIVQKSGYYFMQGAAHGMPIEETYHIDLYTGKIYSLKDLFKPNSNYVEKLTNIVKKQMGKSQNEGTKTYLLDDFKSIREDQNFVLFKDYIQLYFYPYEVASYAEGFAKFSIPYEEINDILDTDSDFWWSFNSSREGK</sequence>
<proteinExistence type="predicted"/>
<dbReference type="PANTHER" id="PTHR37841:SF1">
    <property type="entry name" value="DUF3298 DOMAIN-CONTAINING PROTEIN"/>
    <property type="match status" value="1"/>
</dbReference>
<dbReference type="Proteomes" id="UP000184389">
    <property type="component" value="Unassembled WGS sequence"/>
</dbReference>
<dbReference type="PANTHER" id="PTHR37841">
    <property type="entry name" value="GLR2918 PROTEIN"/>
    <property type="match status" value="1"/>
</dbReference>
<gene>
    <name evidence="3" type="ORF">SAMN02745180_02160</name>
</gene>
<dbReference type="OrthoDB" id="210273at2"/>
<feature type="chain" id="PRO_5012341593" evidence="1">
    <location>
        <begin position="23"/>
        <end position="613"/>
    </location>
</feature>
<evidence type="ECO:0000256" key="1">
    <source>
        <dbReference type="SAM" id="SignalP"/>
    </source>
</evidence>
<dbReference type="Pfam" id="PF14903">
    <property type="entry name" value="WG_beta_rep"/>
    <property type="match status" value="5"/>
</dbReference>
<feature type="signal peptide" evidence="1">
    <location>
        <begin position="1"/>
        <end position="22"/>
    </location>
</feature>
<evidence type="ECO:0000313" key="4">
    <source>
        <dbReference type="Proteomes" id="UP000184389"/>
    </source>
</evidence>
<keyword evidence="4" id="KW-1185">Reference proteome</keyword>
<protein>
    <submittedName>
        <fullName evidence="3">WG containing repeat-containing protein</fullName>
    </submittedName>
</protein>
<dbReference type="PROSITE" id="PS51257">
    <property type="entry name" value="PROKAR_LIPOPROTEIN"/>
    <property type="match status" value="1"/>
</dbReference>
<dbReference type="InterPro" id="IPR037126">
    <property type="entry name" value="PdaC/RsiV-like_sf"/>
</dbReference>
<dbReference type="STRING" id="1123281.SAMN02745180_02160"/>
<dbReference type="AlphaFoldDB" id="A0A1M5YF64"/>
<accession>A0A1M5YF64</accession>
<reference evidence="3 4" key="1">
    <citation type="submission" date="2016-11" db="EMBL/GenBank/DDBJ databases">
        <authorList>
            <person name="Jaros S."/>
            <person name="Januszkiewicz K."/>
            <person name="Wedrychowicz H."/>
        </authorList>
    </citation>
    <scope>NUCLEOTIDE SEQUENCE [LARGE SCALE GENOMIC DNA]</scope>
    <source>
        <strain evidence="3 4">DSM 13106</strain>
    </source>
</reference>
<dbReference type="Pfam" id="PF11738">
    <property type="entry name" value="DUF3298"/>
    <property type="match status" value="1"/>
</dbReference>
<dbReference type="InterPro" id="IPR021729">
    <property type="entry name" value="DUF3298"/>
</dbReference>
<keyword evidence="1" id="KW-0732">Signal</keyword>
<name>A0A1M5YF64_9FIRM</name>
<dbReference type="EMBL" id="FQXR01000011">
    <property type="protein sequence ID" value="SHI10701.1"/>
    <property type="molecule type" value="Genomic_DNA"/>
</dbReference>
<organism evidence="3 4">
    <name type="scientific">Sporanaerobacter acetigenes DSM 13106</name>
    <dbReference type="NCBI Taxonomy" id="1123281"/>
    <lineage>
        <taxon>Bacteria</taxon>
        <taxon>Bacillati</taxon>
        <taxon>Bacillota</taxon>
        <taxon>Tissierellia</taxon>
        <taxon>Tissierellales</taxon>
        <taxon>Sporanaerobacteraceae</taxon>
        <taxon>Sporanaerobacter</taxon>
    </lineage>
</organism>